<dbReference type="GO" id="GO:0016020">
    <property type="term" value="C:membrane"/>
    <property type="evidence" value="ECO:0007669"/>
    <property type="project" value="UniProtKB-SubCell"/>
</dbReference>
<dbReference type="Pfam" id="PF00990">
    <property type="entry name" value="GGDEF"/>
    <property type="match status" value="1"/>
</dbReference>
<dbReference type="CDD" id="cd01948">
    <property type="entry name" value="EAL"/>
    <property type="match status" value="1"/>
</dbReference>
<evidence type="ECO:0000256" key="1">
    <source>
        <dbReference type="ARBA" id="ARBA00004370"/>
    </source>
</evidence>
<dbReference type="CDD" id="cd01949">
    <property type="entry name" value="GGDEF"/>
    <property type="match status" value="1"/>
</dbReference>
<dbReference type="InterPro" id="IPR000700">
    <property type="entry name" value="PAS-assoc_C"/>
</dbReference>
<dbReference type="NCBIfam" id="TIGR00229">
    <property type="entry name" value="sensory_box"/>
    <property type="match status" value="1"/>
</dbReference>
<dbReference type="SUPFAM" id="SSF55785">
    <property type="entry name" value="PYP-like sensor domain (PAS domain)"/>
    <property type="match status" value="1"/>
</dbReference>
<dbReference type="Gene3D" id="3.30.450.20">
    <property type="entry name" value="PAS domain"/>
    <property type="match status" value="1"/>
</dbReference>
<evidence type="ECO:0000313" key="11">
    <source>
        <dbReference type="EMBL" id="OGI47297.1"/>
    </source>
</evidence>
<dbReference type="SMART" id="SM00267">
    <property type="entry name" value="GGDEF"/>
    <property type="match status" value="1"/>
</dbReference>
<dbReference type="PROSITE" id="PS50883">
    <property type="entry name" value="EAL"/>
    <property type="match status" value="1"/>
</dbReference>
<protein>
    <recommendedName>
        <fullName evidence="13">Diguanylate cyclase</fullName>
    </recommendedName>
</protein>
<dbReference type="PROSITE" id="PS50887">
    <property type="entry name" value="GGDEF"/>
    <property type="match status" value="1"/>
</dbReference>
<dbReference type="Gene3D" id="3.30.450.350">
    <property type="entry name" value="CHASE domain"/>
    <property type="match status" value="1"/>
</dbReference>
<dbReference type="InterPro" id="IPR001633">
    <property type="entry name" value="EAL_dom"/>
</dbReference>
<evidence type="ECO:0000259" key="9">
    <source>
        <dbReference type="PROSITE" id="PS50883"/>
    </source>
</evidence>
<evidence type="ECO:0000259" key="7">
    <source>
        <dbReference type="PROSITE" id="PS50113"/>
    </source>
</evidence>
<sequence length="926" mass="102411">MPLRLNPALALMALGLVFTAILVNIAWNEALENEEREFAADADGVRDNLFQRVGAAEEVITSLVTLVNSTPRVDGDQFRLFSEEAMGRHRFLVATGYLPLVTDADRREFERVKRQAGFPTFSITHWQQGRFRASPWYERHFPLLYLEPFEPASAAMIGFDFLSDAVFAQAIQLAIDSAAEVPAPPGAMDRGFTGYWLFKPVYAGKSVPGSAEERRRAVNSIIALKIDAAKLLDESVSAGALSVRLDIEPLATAAATSAPPIHAERARPTPNPTRSLTELAKSYHIRLPGQSVRLEVRSIVAWGDIDYKVIAIVLIAGLMVSALLYISGHNIYLRARELQLRNIEIEHQVALKTAELAQEKERAQVTLESIGDAVIATDAKGDIQYLNPVAERLTGWTEAEARGRPLLEVFRILTEAARAPGENPVTLCLTEKRVTRTVSEHVLVARDGAEIAIDHSAAPIRNHDGSTLGAVLVFHDVSRTRRMSQEMSYQAAHDPLTGLKNRRVFEQRLAALLEDAQAGRTEHALLYLDLDQFKIVNDTCGHIAGDELLRRVSALLLDEVRHTDLVTRLGGDEFGVLLDGCTPEIALEIADKLRQTIRDLRFSWREHTFAIGMSIGLVPITAESGSPTSLLSAADAACYAAKDKGRNRIQVYQAGDQELARRHVEMQWVTRLTQAMEEDRFVLYRQRIEPLASAPAPALHEVLLRLRGEQGELVPPGAFLPAAERYNLMPAIDRWVVRAVLRWVSARMQQGPTGECYSINLSGQSLSDEDFPSFIAEEINRSGAPADRICLEITETAAVANLDHALRFIRALKKLGCRFALDDFGSGWSSFSYLKSLPVDYLKIDGSFVKDMAADAVDFAMVESINHIGHAIGIQTIAEFAESEAILEKLRQIGVDYAQGYAIERPRPLAEAAESQDKPQTRISKT</sequence>
<evidence type="ECO:0000256" key="5">
    <source>
        <dbReference type="SAM" id="Phobius"/>
    </source>
</evidence>
<dbReference type="InterPro" id="IPR035919">
    <property type="entry name" value="EAL_sf"/>
</dbReference>
<comment type="subcellular location">
    <subcellularLocation>
        <location evidence="1">Membrane</location>
    </subcellularLocation>
</comment>
<feature type="domain" description="EAL" evidence="9">
    <location>
        <begin position="665"/>
        <end position="920"/>
    </location>
</feature>
<feature type="domain" description="PAC" evidence="7">
    <location>
        <begin position="437"/>
        <end position="489"/>
    </location>
</feature>
<evidence type="ECO:0000256" key="4">
    <source>
        <dbReference type="ARBA" id="ARBA00023136"/>
    </source>
</evidence>
<gene>
    <name evidence="11" type="ORF">A2151_09195</name>
</gene>
<dbReference type="GO" id="GO:0007165">
    <property type="term" value="P:signal transduction"/>
    <property type="evidence" value="ECO:0007669"/>
    <property type="project" value="UniProtKB-ARBA"/>
</dbReference>
<dbReference type="Pfam" id="PF00563">
    <property type="entry name" value="EAL"/>
    <property type="match status" value="1"/>
</dbReference>
<dbReference type="Pfam" id="PF00989">
    <property type="entry name" value="PAS"/>
    <property type="match status" value="1"/>
</dbReference>
<dbReference type="SMART" id="SM01079">
    <property type="entry name" value="CHASE"/>
    <property type="match status" value="1"/>
</dbReference>
<dbReference type="SUPFAM" id="SSF141868">
    <property type="entry name" value="EAL domain-like"/>
    <property type="match status" value="1"/>
</dbReference>
<evidence type="ECO:0000313" key="12">
    <source>
        <dbReference type="Proteomes" id="UP000178885"/>
    </source>
</evidence>
<evidence type="ECO:0000259" key="10">
    <source>
        <dbReference type="PROSITE" id="PS50887"/>
    </source>
</evidence>
<dbReference type="InterPro" id="IPR000014">
    <property type="entry name" value="PAS"/>
</dbReference>
<name>A0A1F6TQ84_9PROT</name>
<dbReference type="InterPro" id="IPR029787">
    <property type="entry name" value="Nucleotide_cyclase"/>
</dbReference>
<dbReference type="Gene3D" id="3.30.70.270">
    <property type="match status" value="1"/>
</dbReference>
<feature type="domain" description="GGDEF" evidence="10">
    <location>
        <begin position="521"/>
        <end position="654"/>
    </location>
</feature>
<dbReference type="PROSITE" id="PS50112">
    <property type="entry name" value="PAS"/>
    <property type="match status" value="1"/>
</dbReference>
<evidence type="ECO:0000256" key="2">
    <source>
        <dbReference type="ARBA" id="ARBA00022692"/>
    </source>
</evidence>
<keyword evidence="2 5" id="KW-0812">Transmembrane</keyword>
<dbReference type="SMART" id="SM00052">
    <property type="entry name" value="EAL"/>
    <property type="match status" value="1"/>
</dbReference>
<dbReference type="SUPFAM" id="SSF55073">
    <property type="entry name" value="Nucleotide cyclase"/>
    <property type="match status" value="1"/>
</dbReference>
<feature type="transmembrane region" description="Helical" evidence="5">
    <location>
        <begin position="307"/>
        <end position="326"/>
    </location>
</feature>
<keyword evidence="3 5" id="KW-1133">Transmembrane helix</keyword>
<keyword evidence="4 5" id="KW-0472">Membrane</keyword>
<dbReference type="InterPro" id="IPR035965">
    <property type="entry name" value="PAS-like_dom_sf"/>
</dbReference>
<dbReference type="Gene3D" id="3.20.20.450">
    <property type="entry name" value="EAL domain"/>
    <property type="match status" value="1"/>
</dbReference>
<dbReference type="InterPro" id="IPR000160">
    <property type="entry name" value="GGDEF_dom"/>
</dbReference>
<reference evidence="11 12" key="1">
    <citation type="journal article" date="2016" name="Nat. Commun.">
        <title>Thousands of microbial genomes shed light on interconnected biogeochemical processes in an aquifer system.</title>
        <authorList>
            <person name="Anantharaman K."/>
            <person name="Brown C.T."/>
            <person name="Hug L.A."/>
            <person name="Sharon I."/>
            <person name="Castelle C.J."/>
            <person name="Probst A.J."/>
            <person name="Thomas B.C."/>
            <person name="Singh A."/>
            <person name="Wilkins M.J."/>
            <person name="Karaoz U."/>
            <person name="Brodie E.L."/>
            <person name="Williams K.H."/>
            <person name="Hubbard S.S."/>
            <person name="Banfield J.F."/>
        </authorList>
    </citation>
    <scope>NUCLEOTIDE SEQUENCE [LARGE SCALE GENOMIC DNA]</scope>
</reference>
<evidence type="ECO:0000256" key="3">
    <source>
        <dbReference type="ARBA" id="ARBA00022989"/>
    </source>
</evidence>
<dbReference type="CDD" id="cd00130">
    <property type="entry name" value="PAS"/>
    <property type="match status" value="1"/>
</dbReference>
<evidence type="ECO:0000259" key="6">
    <source>
        <dbReference type="PROSITE" id="PS50112"/>
    </source>
</evidence>
<feature type="domain" description="PAS" evidence="6">
    <location>
        <begin position="359"/>
        <end position="407"/>
    </location>
</feature>
<dbReference type="InterPro" id="IPR006189">
    <property type="entry name" value="CHASE_dom"/>
</dbReference>
<proteinExistence type="predicted"/>
<dbReference type="FunFam" id="3.30.70.270:FF:000001">
    <property type="entry name" value="Diguanylate cyclase domain protein"/>
    <property type="match status" value="1"/>
</dbReference>
<dbReference type="PANTHER" id="PTHR44757:SF4">
    <property type="entry name" value="DIGUANYLATE CYCLASE DGCE-RELATED"/>
    <property type="match status" value="1"/>
</dbReference>
<dbReference type="Proteomes" id="UP000178885">
    <property type="component" value="Unassembled WGS sequence"/>
</dbReference>
<dbReference type="InterPro" id="IPR043128">
    <property type="entry name" value="Rev_trsase/Diguanyl_cyclase"/>
</dbReference>
<accession>A0A1F6TQ84</accession>
<organism evidence="11 12">
    <name type="scientific">Candidatus Muproteobacteria bacterium RBG_16_65_34</name>
    <dbReference type="NCBI Taxonomy" id="1817760"/>
    <lineage>
        <taxon>Bacteria</taxon>
        <taxon>Pseudomonadati</taxon>
        <taxon>Pseudomonadota</taxon>
        <taxon>Candidatus Muproteobacteria</taxon>
    </lineage>
</organism>
<evidence type="ECO:0000259" key="8">
    <source>
        <dbReference type="PROSITE" id="PS50839"/>
    </source>
</evidence>
<dbReference type="AlphaFoldDB" id="A0A1F6TQ84"/>
<dbReference type="PROSITE" id="PS50839">
    <property type="entry name" value="CHASE"/>
    <property type="match status" value="1"/>
</dbReference>
<dbReference type="EMBL" id="MFSU01000059">
    <property type="protein sequence ID" value="OGI47297.1"/>
    <property type="molecule type" value="Genomic_DNA"/>
</dbReference>
<dbReference type="SMART" id="SM00091">
    <property type="entry name" value="PAS"/>
    <property type="match status" value="1"/>
</dbReference>
<evidence type="ECO:0008006" key="13">
    <source>
        <dbReference type="Google" id="ProtNLM"/>
    </source>
</evidence>
<dbReference type="InterPro" id="IPR013767">
    <property type="entry name" value="PAS_fold"/>
</dbReference>
<dbReference type="InterPro" id="IPR052155">
    <property type="entry name" value="Biofilm_reg_signaling"/>
</dbReference>
<feature type="domain" description="CHASE" evidence="8">
    <location>
        <begin position="69"/>
        <end position="237"/>
    </location>
</feature>
<dbReference type="GO" id="GO:0006355">
    <property type="term" value="P:regulation of DNA-templated transcription"/>
    <property type="evidence" value="ECO:0007669"/>
    <property type="project" value="InterPro"/>
</dbReference>
<dbReference type="PANTHER" id="PTHR44757">
    <property type="entry name" value="DIGUANYLATE CYCLASE DGCP"/>
    <property type="match status" value="1"/>
</dbReference>
<comment type="caution">
    <text evidence="11">The sequence shown here is derived from an EMBL/GenBank/DDBJ whole genome shotgun (WGS) entry which is preliminary data.</text>
</comment>
<dbReference type="Pfam" id="PF03924">
    <property type="entry name" value="CHASE"/>
    <property type="match status" value="1"/>
</dbReference>
<dbReference type="PROSITE" id="PS50113">
    <property type="entry name" value="PAC"/>
    <property type="match status" value="1"/>
</dbReference>
<dbReference type="GO" id="GO:0003824">
    <property type="term" value="F:catalytic activity"/>
    <property type="evidence" value="ECO:0007669"/>
    <property type="project" value="UniProtKB-ARBA"/>
</dbReference>
<dbReference type="NCBIfam" id="TIGR00254">
    <property type="entry name" value="GGDEF"/>
    <property type="match status" value="1"/>
</dbReference>
<dbReference type="STRING" id="1817760.A2151_09195"/>
<dbReference type="InterPro" id="IPR042240">
    <property type="entry name" value="CHASE_sf"/>
</dbReference>